<dbReference type="EMBL" id="LAZR01012468">
    <property type="protein sequence ID" value="KKM26665.1"/>
    <property type="molecule type" value="Genomic_DNA"/>
</dbReference>
<proteinExistence type="predicted"/>
<evidence type="ECO:0000313" key="3">
    <source>
        <dbReference type="EMBL" id="KKM26665.1"/>
    </source>
</evidence>
<protein>
    <recommendedName>
        <fullName evidence="2">DUF5681 domain-containing protein</fullName>
    </recommendedName>
</protein>
<feature type="domain" description="DUF5681" evidence="2">
    <location>
        <begin position="17"/>
        <end position="100"/>
    </location>
</feature>
<sequence>MNSDGNSVGSERVIGRPFEKGQSGNPNGRPKKENTFSDTAIELLGASEIDIKYTINGKEKEIRLESNKNIYFGLVSALILEGLKGDVRAIKELIDRTEGKAVQKIDLEGSIETKLPDLSHLNVKQLEKLYGSFSKDTT</sequence>
<comment type="caution">
    <text evidence="3">The sequence shown here is derived from an EMBL/GenBank/DDBJ whole genome shotgun (WGS) entry which is preliminary data.</text>
</comment>
<dbReference type="AlphaFoldDB" id="A0A0F9LGM6"/>
<reference evidence="3" key="1">
    <citation type="journal article" date="2015" name="Nature">
        <title>Complex archaea that bridge the gap between prokaryotes and eukaryotes.</title>
        <authorList>
            <person name="Spang A."/>
            <person name="Saw J.H."/>
            <person name="Jorgensen S.L."/>
            <person name="Zaremba-Niedzwiedzka K."/>
            <person name="Martijn J."/>
            <person name="Lind A.E."/>
            <person name="van Eijk R."/>
            <person name="Schleper C."/>
            <person name="Guy L."/>
            <person name="Ettema T.J."/>
        </authorList>
    </citation>
    <scope>NUCLEOTIDE SEQUENCE</scope>
</reference>
<name>A0A0F9LGM6_9ZZZZ</name>
<feature type="region of interest" description="Disordered" evidence="1">
    <location>
        <begin position="1"/>
        <end position="36"/>
    </location>
</feature>
<dbReference type="InterPro" id="IPR043736">
    <property type="entry name" value="DUF5681"/>
</dbReference>
<organism evidence="3">
    <name type="scientific">marine sediment metagenome</name>
    <dbReference type="NCBI Taxonomy" id="412755"/>
    <lineage>
        <taxon>unclassified sequences</taxon>
        <taxon>metagenomes</taxon>
        <taxon>ecological metagenomes</taxon>
    </lineage>
</organism>
<gene>
    <name evidence="3" type="ORF">LCGC14_1582460</name>
</gene>
<evidence type="ECO:0000256" key="1">
    <source>
        <dbReference type="SAM" id="MobiDB-lite"/>
    </source>
</evidence>
<accession>A0A0F9LGM6</accession>
<evidence type="ECO:0000259" key="2">
    <source>
        <dbReference type="Pfam" id="PF18932"/>
    </source>
</evidence>
<dbReference type="Pfam" id="PF18932">
    <property type="entry name" value="DUF5681"/>
    <property type="match status" value="1"/>
</dbReference>